<dbReference type="Gene3D" id="1.10.287.130">
    <property type="match status" value="1"/>
</dbReference>
<dbReference type="EMBL" id="RKHR01000004">
    <property type="protein sequence ID" value="ROS01556.1"/>
    <property type="molecule type" value="Genomic_DNA"/>
</dbReference>
<dbReference type="GO" id="GO:0000155">
    <property type="term" value="F:phosphorelay sensor kinase activity"/>
    <property type="evidence" value="ECO:0007669"/>
    <property type="project" value="InterPro"/>
</dbReference>
<keyword evidence="4" id="KW-0808">Transferase</keyword>
<gene>
    <name evidence="15" type="ORF">EDC56_1998</name>
</gene>
<dbReference type="Gene3D" id="3.40.50.2300">
    <property type="match status" value="1"/>
</dbReference>
<keyword evidence="12" id="KW-0812">Transmembrane</keyword>
<dbReference type="GO" id="GO:0005524">
    <property type="term" value="F:ATP binding"/>
    <property type="evidence" value="ECO:0007669"/>
    <property type="project" value="UniProtKB-KW"/>
</dbReference>
<evidence type="ECO:0000256" key="1">
    <source>
        <dbReference type="ARBA" id="ARBA00000085"/>
    </source>
</evidence>
<evidence type="ECO:0000256" key="3">
    <source>
        <dbReference type="ARBA" id="ARBA00022553"/>
    </source>
</evidence>
<dbReference type="EC" id="2.7.13.3" evidence="2"/>
<keyword evidence="3 11" id="KW-0597">Phosphoprotein</keyword>
<keyword evidence="12" id="KW-1133">Transmembrane helix</keyword>
<dbReference type="InterPro" id="IPR011622">
    <property type="entry name" value="7TMR_DISM_rcpt_extracell_dom2"/>
</dbReference>
<comment type="subunit">
    <text evidence="9">At low DSF concentrations, interacts with RpfF.</text>
</comment>
<feature type="transmembrane region" description="Helical" evidence="12">
    <location>
        <begin position="316"/>
        <end position="337"/>
    </location>
</feature>
<feature type="domain" description="Response regulatory" evidence="14">
    <location>
        <begin position="798"/>
        <end position="926"/>
    </location>
</feature>
<dbReference type="InterPro" id="IPR036890">
    <property type="entry name" value="HATPase_C_sf"/>
</dbReference>
<dbReference type="InterPro" id="IPR036097">
    <property type="entry name" value="HisK_dim/P_sf"/>
</dbReference>
<dbReference type="InterPro" id="IPR005467">
    <property type="entry name" value="His_kinase_dom"/>
</dbReference>
<dbReference type="SMART" id="SM00388">
    <property type="entry name" value="HisKA"/>
    <property type="match status" value="1"/>
</dbReference>
<dbReference type="SMART" id="SM00448">
    <property type="entry name" value="REC"/>
    <property type="match status" value="1"/>
</dbReference>
<keyword evidence="5" id="KW-0547">Nucleotide-binding</keyword>
<dbReference type="InterPro" id="IPR011006">
    <property type="entry name" value="CheY-like_superfamily"/>
</dbReference>
<comment type="caution">
    <text evidence="15">The sequence shown here is derived from an EMBL/GenBank/DDBJ whole genome shotgun (WGS) entry which is preliminary data.</text>
</comment>
<dbReference type="Pfam" id="PF00072">
    <property type="entry name" value="Response_reg"/>
    <property type="match status" value="1"/>
</dbReference>
<reference evidence="15 16" key="1">
    <citation type="submission" date="2018-11" db="EMBL/GenBank/DDBJ databases">
        <title>Genomic Encyclopedia of Type Strains, Phase IV (KMG-IV): sequencing the most valuable type-strain genomes for metagenomic binning, comparative biology and taxonomic classification.</title>
        <authorList>
            <person name="Goeker M."/>
        </authorList>
    </citation>
    <scope>NUCLEOTIDE SEQUENCE [LARGE SCALE GENOMIC DNA]</scope>
    <source>
        <strain evidence="15 16">DSM 100316</strain>
    </source>
</reference>
<dbReference type="CDD" id="cd17546">
    <property type="entry name" value="REC_hyHK_CKI1_RcsC-like"/>
    <property type="match status" value="1"/>
</dbReference>
<feature type="transmembrane region" description="Helical" evidence="12">
    <location>
        <begin position="195"/>
        <end position="216"/>
    </location>
</feature>
<dbReference type="CDD" id="cd00082">
    <property type="entry name" value="HisKA"/>
    <property type="match status" value="1"/>
</dbReference>
<evidence type="ECO:0000256" key="4">
    <source>
        <dbReference type="ARBA" id="ARBA00022679"/>
    </source>
</evidence>
<dbReference type="FunFam" id="1.10.287.130:FF:000002">
    <property type="entry name" value="Two-component osmosensing histidine kinase"/>
    <property type="match status" value="1"/>
</dbReference>
<dbReference type="Pfam" id="PF07695">
    <property type="entry name" value="7TMR-DISM_7TM"/>
    <property type="match status" value="1"/>
</dbReference>
<dbReference type="InterPro" id="IPR001789">
    <property type="entry name" value="Sig_transdc_resp-reg_receiver"/>
</dbReference>
<protein>
    <recommendedName>
        <fullName evidence="10">Sensory/regulatory protein RpfC</fullName>
        <ecNumber evidence="2">2.7.13.3</ecNumber>
    </recommendedName>
</protein>
<keyword evidence="12" id="KW-0472">Membrane</keyword>
<evidence type="ECO:0000256" key="10">
    <source>
        <dbReference type="ARBA" id="ARBA00068150"/>
    </source>
</evidence>
<dbReference type="SUPFAM" id="SSF52172">
    <property type="entry name" value="CheY-like"/>
    <property type="match status" value="1"/>
</dbReference>
<keyword evidence="16" id="KW-1185">Reference proteome</keyword>
<dbReference type="PROSITE" id="PS50110">
    <property type="entry name" value="RESPONSE_REGULATORY"/>
    <property type="match status" value="1"/>
</dbReference>
<evidence type="ECO:0000256" key="9">
    <source>
        <dbReference type="ARBA" id="ARBA00064003"/>
    </source>
</evidence>
<feature type="domain" description="Histidine kinase" evidence="13">
    <location>
        <begin position="421"/>
        <end position="638"/>
    </location>
</feature>
<keyword evidence="6 15" id="KW-0418">Kinase</keyword>
<evidence type="ECO:0000256" key="8">
    <source>
        <dbReference type="ARBA" id="ARBA00023012"/>
    </source>
</evidence>
<dbReference type="SUPFAM" id="SSF55874">
    <property type="entry name" value="ATPase domain of HSP90 chaperone/DNA topoisomerase II/histidine kinase"/>
    <property type="match status" value="1"/>
</dbReference>
<keyword evidence="7" id="KW-0067">ATP-binding</keyword>
<dbReference type="PRINTS" id="PR00344">
    <property type="entry name" value="BCTRLSENSOR"/>
</dbReference>
<dbReference type="SMART" id="SM00387">
    <property type="entry name" value="HATPase_c"/>
    <property type="match status" value="1"/>
</dbReference>
<dbReference type="AlphaFoldDB" id="A0A3N2DP63"/>
<dbReference type="CDD" id="cd16922">
    <property type="entry name" value="HATPase_EvgS-ArcB-TorS-like"/>
    <property type="match status" value="1"/>
</dbReference>
<feature type="transmembrane region" description="Helical" evidence="12">
    <location>
        <begin position="223"/>
        <end position="239"/>
    </location>
</feature>
<dbReference type="SUPFAM" id="SSF47384">
    <property type="entry name" value="Homodimeric domain of signal transducing histidine kinase"/>
    <property type="match status" value="1"/>
</dbReference>
<comment type="catalytic activity">
    <reaction evidence="1">
        <text>ATP + protein L-histidine = ADP + protein N-phospho-L-histidine.</text>
        <dbReference type="EC" id="2.7.13.3"/>
    </reaction>
</comment>
<accession>A0A3N2DP63</accession>
<evidence type="ECO:0000259" key="13">
    <source>
        <dbReference type="PROSITE" id="PS50109"/>
    </source>
</evidence>
<evidence type="ECO:0000313" key="16">
    <source>
        <dbReference type="Proteomes" id="UP000275394"/>
    </source>
</evidence>
<dbReference type="Pfam" id="PF00512">
    <property type="entry name" value="HisKA"/>
    <property type="match status" value="1"/>
</dbReference>
<evidence type="ECO:0000256" key="7">
    <source>
        <dbReference type="ARBA" id="ARBA00022840"/>
    </source>
</evidence>
<feature type="modified residue" description="4-aspartylphosphate" evidence="11">
    <location>
        <position position="854"/>
    </location>
</feature>
<dbReference type="PANTHER" id="PTHR45339">
    <property type="entry name" value="HYBRID SIGNAL TRANSDUCTION HISTIDINE KINASE J"/>
    <property type="match status" value="1"/>
</dbReference>
<organism evidence="15 16">
    <name type="scientific">Sinobacterium caligoides</name>
    <dbReference type="NCBI Taxonomy" id="933926"/>
    <lineage>
        <taxon>Bacteria</taxon>
        <taxon>Pseudomonadati</taxon>
        <taxon>Pseudomonadota</taxon>
        <taxon>Gammaproteobacteria</taxon>
        <taxon>Cellvibrionales</taxon>
        <taxon>Spongiibacteraceae</taxon>
        <taxon>Sinobacterium</taxon>
    </lineage>
</organism>
<proteinExistence type="predicted"/>
<dbReference type="Gene3D" id="3.30.565.10">
    <property type="entry name" value="Histidine kinase-like ATPase, C-terminal domain"/>
    <property type="match status" value="1"/>
</dbReference>
<dbReference type="InterPro" id="IPR003661">
    <property type="entry name" value="HisK_dim/P_dom"/>
</dbReference>
<feature type="transmembrane region" description="Helical" evidence="12">
    <location>
        <begin position="291"/>
        <end position="310"/>
    </location>
</feature>
<dbReference type="Pfam" id="PF07696">
    <property type="entry name" value="7TMR-DISMED2"/>
    <property type="match status" value="1"/>
</dbReference>
<dbReference type="Proteomes" id="UP000275394">
    <property type="component" value="Unassembled WGS sequence"/>
</dbReference>
<evidence type="ECO:0000256" key="6">
    <source>
        <dbReference type="ARBA" id="ARBA00022777"/>
    </source>
</evidence>
<dbReference type="InterPro" id="IPR004358">
    <property type="entry name" value="Sig_transdc_His_kin-like_C"/>
</dbReference>
<dbReference type="PANTHER" id="PTHR45339:SF1">
    <property type="entry name" value="HYBRID SIGNAL TRANSDUCTION HISTIDINE KINASE J"/>
    <property type="match status" value="1"/>
</dbReference>
<dbReference type="Gene3D" id="2.60.40.2380">
    <property type="match status" value="1"/>
</dbReference>
<keyword evidence="8" id="KW-0902">Two-component regulatory system</keyword>
<dbReference type="InterPro" id="IPR003594">
    <property type="entry name" value="HATPase_dom"/>
</dbReference>
<dbReference type="InterPro" id="IPR011623">
    <property type="entry name" value="7TMR_DISM_rcpt_extracell_dom1"/>
</dbReference>
<evidence type="ECO:0000256" key="2">
    <source>
        <dbReference type="ARBA" id="ARBA00012438"/>
    </source>
</evidence>
<evidence type="ECO:0000313" key="15">
    <source>
        <dbReference type="EMBL" id="ROS01556.1"/>
    </source>
</evidence>
<evidence type="ECO:0000256" key="12">
    <source>
        <dbReference type="SAM" id="Phobius"/>
    </source>
</evidence>
<feature type="transmembrane region" description="Helical" evidence="12">
    <location>
        <begin position="259"/>
        <end position="279"/>
    </location>
</feature>
<feature type="transmembrane region" description="Helical" evidence="12">
    <location>
        <begin position="349"/>
        <end position="371"/>
    </location>
</feature>
<evidence type="ECO:0000256" key="5">
    <source>
        <dbReference type="ARBA" id="ARBA00022741"/>
    </source>
</evidence>
<dbReference type="Pfam" id="PF02518">
    <property type="entry name" value="HATPase_c"/>
    <property type="match status" value="1"/>
</dbReference>
<sequence>MLLAWYCVTATVCVAENASGYGNATEPVKVSELTIRLSQHSGLRFFPDPKHQLDLSFFLPLSPAEIAAQDFWRRPGLKTNLPGFSHYSFWFFFPLQNDQKDIERVTINYKDHYQKVLNVYVIAEEGLLYKRMTGNSQPFSSRDYDHRHYRFGFPLRPEQSVAVLIEVVGRPQYVFKRTDVTTDHLLAKFPSHRAWFDWFTFGVLMVMMFYNLIIYVITRERIYSLYVAFICAVIFNLFAVDGYGSQLIWGRFTWFDSHILLPSAYVLLGIFGFFSIAFLELERRQPRVYQYIRVLCYGLLLLALVSFFSIDLATGVGLYVGFSVSLVMFAVILWHSLRLWRAGVTGAKIYFISWLILLGAGVVVMLDVMIWGYYHGYYMEVSYLLQVTLISVSLGNRINLLRVKEQRAVNENRAKSEFLAKMSHEIRTPMNGVLGMSEMLSHTPLTKEQQQYNDIIYNSGKSLLKIINDILDYSKIEAGKLSLESVEFDIDSLALETVSLFSFRAQDKDLHLYCDISTRGQCYIGDPLRLRQIIINLLSNSLKFTEQGEVLLLISEDAEQNELRITVQDTGIGISKEQLDKLFESFQQADNSISRRYGGTGLGLAISRQLVTLMGGSISVESELGIGSTFIVKLSLPVAKEREIEGLLWPQLQGVRVGLVTANNLMARFTASQMEKWGVKFHHWLTCVEPLDCCVNKGNKLDFLCIDGCKEEALELLENDICSFLTAKIRVILFFKTAKSSTLKSIESRYSVVAVRSPLYSYEIGELLNRLLLPDQKVPSLQQAQIAAEPLARLAVNRVLVAEDNQVNRRVIEAMLARLGQRCVIVNDGQQAMRAFKEANIDSDVDPFDLVFMDCEMPVLDGYSATHAIRDLEERFCLGTNTIAIIALTAHALPEQLEHALNVGMNDHLSKPVSLGILAKAIARYGKQQ</sequence>
<evidence type="ECO:0000256" key="11">
    <source>
        <dbReference type="PROSITE-ProRule" id="PRU00169"/>
    </source>
</evidence>
<dbReference type="FunFam" id="3.30.565.10:FF:000010">
    <property type="entry name" value="Sensor histidine kinase RcsC"/>
    <property type="match status" value="1"/>
</dbReference>
<evidence type="ECO:0000259" key="14">
    <source>
        <dbReference type="PROSITE" id="PS50110"/>
    </source>
</evidence>
<name>A0A3N2DP63_9GAMM</name>
<dbReference type="PROSITE" id="PS50109">
    <property type="entry name" value="HIS_KIN"/>
    <property type="match status" value="1"/>
</dbReference>